<evidence type="ECO:0000256" key="7">
    <source>
        <dbReference type="ARBA" id="ARBA00022982"/>
    </source>
</evidence>
<dbReference type="InterPro" id="IPR024934">
    <property type="entry name" value="Rubredoxin-like_dom"/>
</dbReference>
<evidence type="ECO:0000256" key="4">
    <source>
        <dbReference type="ARBA" id="ARBA00022630"/>
    </source>
</evidence>
<evidence type="ECO:0000259" key="10">
    <source>
        <dbReference type="PROSITE" id="PS50903"/>
    </source>
</evidence>
<dbReference type="CDD" id="cd00730">
    <property type="entry name" value="rubredoxin"/>
    <property type="match status" value="1"/>
</dbReference>
<keyword evidence="9" id="KW-0408">Iron</keyword>
<dbReference type="PROSITE" id="PS00202">
    <property type="entry name" value="RUBREDOXIN"/>
    <property type="match status" value="1"/>
</dbReference>
<dbReference type="GO" id="GO:0050660">
    <property type="term" value="F:flavin adenine dinucleotide binding"/>
    <property type="evidence" value="ECO:0007669"/>
    <property type="project" value="InterPro"/>
</dbReference>
<dbReference type="PANTHER" id="PTHR43884">
    <property type="entry name" value="ACYL-COA DEHYDROGENASE"/>
    <property type="match status" value="1"/>
</dbReference>
<dbReference type="InterPro" id="IPR046373">
    <property type="entry name" value="Acyl-CoA_Oxase/DH_mid-dom_sf"/>
</dbReference>
<dbReference type="FunFam" id="1.10.540.10:FF:000026">
    <property type="entry name" value="Acyl-CoA dehydrogenase medium chain"/>
    <property type="match status" value="1"/>
</dbReference>
<accession>A0A0F9U8A0</accession>
<evidence type="ECO:0000256" key="3">
    <source>
        <dbReference type="ARBA" id="ARBA00022448"/>
    </source>
</evidence>
<keyword evidence="8" id="KW-0560">Oxidoreductase</keyword>
<organism evidence="11">
    <name type="scientific">marine sediment metagenome</name>
    <dbReference type="NCBI Taxonomy" id="412755"/>
    <lineage>
        <taxon>unclassified sequences</taxon>
        <taxon>metagenomes</taxon>
        <taxon>ecological metagenomes</taxon>
    </lineage>
</organism>
<dbReference type="FunFam" id="2.40.110.10:FF:000001">
    <property type="entry name" value="Acyl-CoA dehydrogenase, mitochondrial"/>
    <property type="match status" value="1"/>
</dbReference>
<keyword evidence="3" id="KW-0813">Transport</keyword>
<evidence type="ECO:0000256" key="8">
    <source>
        <dbReference type="ARBA" id="ARBA00023002"/>
    </source>
</evidence>
<dbReference type="InterPro" id="IPR037069">
    <property type="entry name" value="AcylCoA_DH/ox_N_sf"/>
</dbReference>
<dbReference type="InterPro" id="IPR009075">
    <property type="entry name" value="AcylCo_DH/oxidase_C"/>
</dbReference>
<name>A0A0F9U8A0_9ZZZZ</name>
<keyword evidence="5" id="KW-0479">Metal-binding</keyword>
<dbReference type="AlphaFoldDB" id="A0A0F9U8A0"/>
<evidence type="ECO:0000256" key="1">
    <source>
        <dbReference type="ARBA" id="ARBA00001974"/>
    </source>
</evidence>
<dbReference type="Pfam" id="PF00301">
    <property type="entry name" value="Rubredoxin"/>
    <property type="match status" value="1"/>
</dbReference>
<dbReference type="Gene3D" id="1.20.140.10">
    <property type="entry name" value="Butyryl-CoA Dehydrogenase, subunit A, domain 3"/>
    <property type="match status" value="1"/>
</dbReference>
<evidence type="ECO:0000256" key="6">
    <source>
        <dbReference type="ARBA" id="ARBA00022827"/>
    </source>
</evidence>
<dbReference type="PROSITE" id="PS50903">
    <property type="entry name" value="RUBREDOXIN_LIKE"/>
    <property type="match status" value="1"/>
</dbReference>
<dbReference type="Gene3D" id="2.40.110.10">
    <property type="entry name" value="Butyryl-CoA Dehydrogenase, subunit A, domain 2"/>
    <property type="match status" value="1"/>
</dbReference>
<dbReference type="PANTHER" id="PTHR43884:SF12">
    <property type="entry name" value="ISOVALERYL-COA DEHYDROGENASE, MITOCHONDRIAL-RELATED"/>
    <property type="match status" value="1"/>
</dbReference>
<comment type="caution">
    <text evidence="11">The sequence shown here is derived from an EMBL/GenBank/DDBJ whole genome shotgun (WGS) entry which is preliminary data.</text>
</comment>
<dbReference type="GO" id="GO:0003995">
    <property type="term" value="F:acyl-CoA dehydrogenase activity"/>
    <property type="evidence" value="ECO:0007669"/>
    <property type="project" value="TreeGrafter"/>
</dbReference>
<sequence>MLLNFDLTEEQKALQKKAREFAVKEVLPVSASYDEAEMMPMDVIKKAWKAGLTNLGIPKEYGGQGYGLIESVIVVEEIAAACPGIATSIFDNDLGSAPIVIGGNEEQKQRILTDITHNFKLIAFATSEPGMGSDVAGMQCRAEKEGDEYVLNGTKYWITNAGYADYISLFATVDPVKKHRGIAGFIVPTELKGLTTGKHIPKLGQRASNTCSVVLKDVHIPKENILARPGRGFVVAMQTFQNTRPAVAAFAIGCARSAMEYSIDYALKRETFGRPIAKYQAIQFKIANMYKDIEAARLLTYKAAWEGDQGLDNNLSSSIAKAFASDVAMETTTEAIQLFGGYGYIRTNPVEKLFRDAKLFQIYEGTSEIQRIVISRFILKQYQHAMPNLFELPRVDIQEEKNEDKASPKIKKTSEDLGGNWKCQVCGFLYNPVKGDSDSGIAPGTPFLEIPDDWHCPVCGVTKSKFTKI</sequence>
<dbReference type="Pfam" id="PF02770">
    <property type="entry name" value="Acyl-CoA_dh_M"/>
    <property type="match status" value="1"/>
</dbReference>
<keyword evidence="4" id="KW-0285">Flavoprotein</keyword>
<dbReference type="PRINTS" id="PR00163">
    <property type="entry name" value="RUBREDOXIN"/>
</dbReference>
<dbReference type="Gene3D" id="2.20.28.10">
    <property type="match status" value="1"/>
</dbReference>
<dbReference type="SUPFAM" id="SSF57802">
    <property type="entry name" value="Rubredoxin-like"/>
    <property type="match status" value="1"/>
</dbReference>
<evidence type="ECO:0000256" key="5">
    <source>
        <dbReference type="ARBA" id="ARBA00022723"/>
    </source>
</evidence>
<dbReference type="Pfam" id="PF00441">
    <property type="entry name" value="Acyl-CoA_dh_1"/>
    <property type="match status" value="1"/>
</dbReference>
<dbReference type="FunFam" id="1.20.140.10:FF:000011">
    <property type="entry name" value="Medium-chain specific acyl-CoA dehydrogenase, mitochondrial"/>
    <property type="match status" value="1"/>
</dbReference>
<evidence type="ECO:0000256" key="9">
    <source>
        <dbReference type="ARBA" id="ARBA00023004"/>
    </source>
</evidence>
<dbReference type="SUPFAM" id="SSF47203">
    <property type="entry name" value="Acyl-CoA dehydrogenase C-terminal domain-like"/>
    <property type="match status" value="1"/>
</dbReference>
<evidence type="ECO:0000256" key="2">
    <source>
        <dbReference type="ARBA" id="ARBA00009347"/>
    </source>
</evidence>
<dbReference type="EMBL" id="LAZR01000800">
    <property type="protein sequence ID" value="KKN57491.1"/>
    <property type="molecule type" value="Genomic_DNA"/>
</dbReference>
<protein>
    <recommendedName>
        <fullName evidence="10">Rubredoxin-like domain-containing protein</fullName>
    </recommendedName>
</protein>
<comment type="cofactor">
    <cofactor evidence="1">
        <name>FAD</name>
        <dbReference type="ChEBI" id="CHEBI:57692"/>
    </cofactor>
</comment>
<dbReference type="InterPro" id="IPR024935">
    <property type="entry name" value="Rubredoxin_dom"/>
</dbReference>
<dbReference type="InterPro" id="IPR018527">
    <property type="entry name" value="Rubredoxin_Fe_BS"/>
</dbReference>
<dbReference type="InterPro" id="IPR009100">
    <property type="entry name" value="AcylCoA_DH/oxidase_NM_dom_sf"/>
</dbReference>
<evidence type="ECO:0000313" key="11">
    <source>
        <dbReference type="EMBL" id="KKN57491.1"/>
    </source>
</evidence>
<feature type="domain" description="Rubredoxin-like" evidence="10">
    <location>
        <begin position="418"/>
        <end position="469"/>
    </location>
</feature>
<keyword evidence="7" id="KW-0249">Electron transport</keyword>
<dbReference type="InterPro" id="IPR036250">
    <property type="entry name" value="AcylCo_DH-like_C"/>
</dbReference>
<dbReference type="Pfam" id="PF02771">
    <property type="entry name" value="Acyl-CoA_dh_N"/>
    <property type="match status" value="1"/>
</dbReference>
<dbReference type="GO" id="GO:0005506">
    <property type="term" value="F:iron ion binding"/>
    <property type="evidence" value="ECO:0007669"/>
    <property type="project" value="InterPro"/>
</dbReference>
<dbReference type="Gene3D" id="1.10.540.10">
    <property type="entry name" value="Acyl-CoA dehydrogenase/oxidase, N-terminal domain"/>
    <property type="match status" value="1"/>
</dbReference>
<comment type="similarity">
    <text evidence="2">Belongs to the acyl-CoA dehydrogenase family.</text>
</comment>
<proteinExistence type="inferred from homology"/>
<keyword evidence="6" id="KW-0274">FAD</keyword>
<reference evidence="11" key="1">
    <citation type="journal article" date="2015" name="Nature">
        <title>Complex archaea that bridge the gap between prokaryotes and eukaryotes.</title>
        <authorList>
            <person name="Spang A."/>
            <person name="Saw J.H."/>
            <person name="Jorgensen S.L."/>
            <person name="Zaremba-Niedzwiedzka K."/>
            <person name="Martijn J."/>
            <person name="Lind A.E."/>
            <person name="van Eijk R."/>
            <person name="Schleper C."/>
            <person name="Guy L."/>
            <person name="Ettema T.J."/>
        </authorList>
    </citation>
    <scope>NUCLEOTIDE SEQUENCE</scope>
</reference>
<dbReference type="InterPro" id="IPR013786">
    <property type="entry name" value="AcylCoA_DH/ox_N"/>
</dbReference>
<dbReference type="InterPro" id="IPR006091">
    <property type="entry name" value="Acyl-CoA_Oxase/DH_mid-dom"/>
</dbReference>
<gene>
    <name evidence="11" type="ORF">LCGC14_0561530</name>
</gene>
<dbReference type="SUPFAM" id="SSF56645">
    <property type="entry name" value="Acyl-CoA dehydrogenase NM domain-like"/>
    <property type="match status" value="1"/>
</dbReference>
<dbReference type="FunFam" id="2.20.28.10:FF:000001">
    <property type="entry name" value="Rubredoxin"/>
    <property type="match status" value="1"/>
</dbReference>